<feature type="domain" description="Lsr2 DNA-binding" evidence="4">
    <location>
        <begin position="76"/>
        <end position="111"/>
    </location>
</feature>
<dbReference type="InterPro" id="IPR055370">
    <property type="entry name" value="Lsr2_DNA-bd"/>
</dbReference>
<dbReference type="EMBL" id="JAAKZZ010000758">
    <property type="protein sequence ID" value="NGO73490.1"/>
    <property type="molecule type" value="Genomic_DNA"/>
</dbReference>
<dbReference type="RefSeq" id="WP_165303127.1">
    <property type="nucleotide sequence ID" value="NZ_JAAKZZ010000758.1"/>
</dbReference>
<dbReference type="Pfam" id="PF23359">
    <property type="entry name" value="Lsr2_DNA-bd"/>
    <property type="match status" value="1"/>
</dbReference>
<dbReference type="Pfam" id="PF11774">
    <property type="entry name" value="Lsr2"/>
    <property type="match status" value="1"/>
</dbReference>
<evidence type="ECO:0000259" key="3">
    <source>
        <dbReference type="Pfam" id="PF11774"/>
    </source>
</evidence>
<feature type="compositionally biased region" description="Basic and acidic residues" evidence="2">
    <location>
        <begin position="75"/>
        <end position="84"/>
    </location>
</feature>
<keyword evidence="1" id="KW-0238">DNA-binding</keyword>
<dbReference type="InterPro" id="IPR036625">
    <property type="entry name" value="E3-bd_dom_sf"/>
</dbReference>
<accession>A0A6G4X9F6</accession>
<dbReference type="Gene3D" id="4.10.320.10">
    <property type="entry name" value="E3-binding domain"/>
    <property type="match status" value="1"/>
</dbReference>
<dbReference type="GO" id="GO:0016746">
    <property type="term" value="F:acyltransferase activity"/>
    <property type="evidence" value="ECO:0007669"/>
    <property type="project" value="InterPro"/>
</dbReference>
<dbReference type="InterPro" id="IPR042261">
    <property type="entry name" value="Lsr2-like_dimerization"/>
</dbReference>
<dbReference type="InterPro" id="IPR024412">
    <property type="entry name" value="Lsr2_dim_dom"/>
</dbReference>
<reference evidence="5 6" key="1">
    <citation type="submission" date="2020-02" db="EMBL/GenBank/DDBJ databases">
        <title>Whole-genome analyses of novel actinobacteria.</title>
        <authorList>
            <person name="Sahin N."/>
            <person name="Tatar D."/>
        </authorList>
    </citation>
    <scope>NUCLEOTIDE SEQUENCE [LARGE SCALE GENOMIC DNA]</scope>
    <source>
        <strain evidence="5 6">SB3404</strain>
    </source>
</reference>
<evidence type="ECO:0000313" key="5">
    <source>
        <dbReference type="EMBL" id="NGO73490.1"/>
    </source>
</evidence>
<sequence length="112" mass="12374">MAQRVITIVTDDLTGEESTDAQTHILAVDGVQYEIDLAPDSYDKLMEALNPFLTSGRRLRRSRTGGPAAAGKRSQGAEDTAKIRTWAREQGYEVSDRGRVPANIREAFEKAH</sequence>
<dbReference type="AlphaFoldDB" id="A0A6G4X9F6"/>
<feature type="region of interest" description="Disordered" evidence="2">
    <location>
        <begin position="57"/>
        <end position="84"/>
    </location>
</feature>
<evidence type="ECO:0000259" key="4">
    <source>
        <dbReference type="Pfam" id="PF23359"/>
    </source>
</evidence>
<comment type="caution">
    <text evidence="5">The sequence shown here is derived from an EMBL/GenBank/DDBJ whole genome shotgun (WGS) entry which is preliminary data.</text>
</comment>
<organism evidence="5 6">
    <name type="scientific">Streptomyces boncukensis</name>
    <dbReference type="NCBI Taxonomy" id="2711219"/>
    <lineage>
        <taxon>Bacteria</taxon>
        <taxon>Bacillati</taxon>
        <taxon>Actinomycetota</taxon>
        <taxon>Actinomycetes</taxon>
        <taxon>Kitasatosporales</taxon>
        <taxon>Streptomycetaceae</taxon>
        <taxon>Streptomyces</taxon>
    </lineage>
</organism>
<gene>
    <name evidence="5" type="ORF">G5C65_35210</name>
</gene>
<dbReference type="Proteomes" id="UP000477722">
    <property type="component" value="Unassembled WGS sequence"/>
</dbReference>
<evidence type="ECO:0000313" key="6">
    <source>
        <dbReference type="Proteomes" id="UP000477722"/>
    </source>
</evidence>
<name>A0A6G4X9F6_9ACTN</name>
<dbReference type="Gene3D" id="3.30.60.230">
    <property type="entry name" value="Lsr2, dimerization domain"/>
    <property type="match status" value="1"/>
</dbReference>
<keyword evidence="6" id="KW-1185">Reference proteome</keyword>
<evidence type="ECO:0000256" key="1">
    <source>
        <dbReference type="ARBA" id="ARBA00023125"/>
    </source>
</evidence>
<proteinExistence type="predicted"/>
<evidence type="ECO:0000256" key="2">
    <source>
        <dbReference type="SAM" id="MobiDB-lite"/>
    </source>
</evidence>
<protein>
    <submittedName>
        <fullName evidence="5">Lsr2 family protein</fullName>
    </submittedName>
</protein>
<dbReference type="GO" id="GO:0003677">
    <property type="term" value="F:DNA binding"/>
    <property type="evidence" value="ECO:0007669"/>
    <property type="project" value="UniProtKB-KW"/>
</dbReference>
<feature type="domain" description="Lsr2 dimerization" evidence="3">
    <location>
        <begin position="1"/>
        <end position="59"/>
    </location>
</feature>